<dbReference type="EMBL" id="JRRC01262689">
    <property type="protein sequence ID" value="KHG02388.1"/>
    <property type="molecule type" value="Genomic_DNA"/>
</dbReference>
<comment type="caution">
    <text evidence="1">The sequence shown here is derived from an EMBL/GenBank/DDBJ whole genome shotgun (WGS) entry which is preliminary data.</text>
</comment>
<proteinExistence type="predicted"/>
<accession>A0A0B0MJT5</accession>
<keyword evidence="2" id="KW-1185">Reference proteome</keyword>
<organism evidence="1 2">
    <name type="scientific">Gossypium arboreum</name>
    <name type="common">Tree cotton</name>
    <name type="synonym">Gossypium nanking</name>
    <dbReference type="NCBI Taxonomy" id="29729"/>
    <lineage>
        <taxon>Eukaryota</taxon>
        <taxon>Viridiplantae</taxon>
        <taxon>Streptophyta</taxon>
        <taxon>Embryophyta</taxon>
        <taxon>Tracheophyta</taxon>
        <taxon>Spermatophyta</taxon>
        <taxon>Magnoliopsida</taxon>
        <taxon>eudicotyledons</taxon>
        <taxon>Gunneridae</taxon>
        <taxon>Pentapetalae</taxon>
        <taxon>rosids</taxon>
        <taxon>malvids</taxon>
        <taxon>Malvales</taxon>
        <taxon>Malvaceae</taxon>
        <taxon>Malvoideae</taxon>
        <taxon>Gossypium</taxon>
    </lineage>
</organism>
<evidence type="ECO:0000313" key="2">
    <source>
        <dbReference type="Proteomes" id="UP000032142"/>
    </source>
</evidence>
<dbReference type="Proteomes" id="UP000032142">
    <property type="component" value="Unassembled WGS sequence"/>
</dbReference>
<sequence>MRIFSFLVFVFSCFDFVGECGIFLRGVSL</sequence>
<gene>
    <name evidence="1" type="ORF">F383_26086</name>
</gene>
<reference evidence="2" key="1">
    <citation type="submission" date="2014-09" db="EMBL/GenBank/DDBJ databases">
        <authorList>
            <person name="Mudge J."/>
            <person name="Ramaraj T."/>
            <person name="Lindquist I.E."/>
            <person name="Bharti A.K."/>
            <person name="Sundararajan A."/>
            <person name="Cameron C.T."/>
            <person name="Woodward J.E."/>
            <person name="May G.D."/>
            <person name="Brubaker C."/>
            <person name="Broadhvest J."/>
            <person name="Wilkins T.A."/>
        </authorList>
    </citation>
    <scope>NUCLEOTIDE SEQUENCE</scope>
    <source>
        <strain evidence="2">cv. AKA8401</strain>
    </source>
</reference>
<protein>
    <submittedName>
        <fullName evidence="1">Uncharacterized protein</fullName>
    </submittedName>
</protein>
<dbReference type="AlphaFoldDB" id="A0A0B0MJT5"/>
<name>A0A0B0MJT5_GOSAR</name>
<evidence type="ECO:0000313" key="1">
    <source>
        <dbReference type="EMBL" id="KHG02388.1"/>
    </source>
</evidence>